<dbReference type="Proteomes" id="UP000215134">
    <property type="component" value="Chromosome 1"/>
</dbReference>
<dbReference type="SUPFAM" id="SSF51197">
    <property type="entry name" value="Clavaminate synthase-like"/>
    <property type="match status" value="1"/>
</dbReference>
<organism evidence="5 6">
    <name type="scientific">Serratia ficaria</name>
    <dbReference type="NCBI Taxonomy" id="61651"/>
    <lineage>
        <taxon>Bacteria</taxon>
        <taxon>Pseudomonadati</taxon>
        <taxon>Pseudomonadota</taxon>
        <taxon>Gammaproteobacteria</taxon>
        <taxon>Enterobacterales</taxon>
        <taxon>Yersiniaceae</taxon>
        <taxon>Serratia</taxon>
    </lineage>
</organism>
<keyword evidence="3" id="KW-0045">Antibiotic biosynthesis</keyword>
<dbReference type="KEGG" id="sfj:SAMEA4384070_4862"/>
<dbReference type="InterPro" id="IPR003819">
    <property type="entry name" value="TauD/TfdA-like"/>
</dbReference>
<protein>
    <submittedName>
        <fullName evidence="5">Clavaminate synthase 1</fullName>
        <ecNumber evidence="5">1.14.11.21</ecNumber>
    </submittedName>
</protein>
<dbReference type="RefSeq" id="WP_095099926.1">
    <property type="nucleotide sequence ID" value="NZ_CAMIQD010000005.1"/>
</dbReference>
<gene>
    <name evidence="5" type="primary">cs1</name>
    <name evidence="5" type="ORF">SAMEA4384070_04862</name>
</gene>
<reference evidence="5 6" key="1">
    <citation type="submission" date="2017-06" db="EMBL/GenBank/DDBJ databases">
        <authorList>
            <consortium name="Pathogen Informatics"/>
        </authorList>
    </citation>
    <scope>NUCLEOTIDE SEQUENCE [LARGE SCALE GENOMIC DNA]</scope>
    <source>
        <strain evidence="5 6">NCTC12148</strain>
    </source>
</reference>
<evidence type="ECO:0000259" key="4">
    <source>
        <dbReference type="Pfam" id="PF02668"/>
    </source>
</evidence>
<dbReference type="InterPro" id="IPR050411">
    <property type="entry name" value="AlphaKG_dependent_hydroxylases"/>
</dbReference>
<dbReference type="Gene3D" id="3.60.130.10">
    <property type="entry name" value="Clavaminate synthase-like"/>
    <property type="match status" value="1"/>
</dbReference>
<evidence type="ECO:0000313" key="5">
    <source>
        <dbReference type="EMBL" id="SNW06626.1"/>
    </source>
</evidence>
<dbReference type="EC" id="1.14.11.21" evidence="5"/>
<name>A0A240CH52_SERFI</name>
<dbReference type="GO" id="GO:0017000">
    <property type="term" value="P:antibiotic biosynthetic process"/>
    <property type="evidence" value="ECO:0007669"/>
    <property type="project" value="UniProtKB-KW"/>
</dbReference>
<keyword evidence="6" id="KW-1185">Reference proteome</keyword>
<evidence type="ECO:0000313" key="6">
    <source>
        <dbReference type="Proteomes" id="UP000215134"/>
    </source>
</evidence>
<dbReference type="PANTHER" id="PTHR10696">
    <property type="entry name" value="GAMMA-BUTYROBETAINE HYDROXYLASE-RELATED"/>
    <property type="match status" value="1"/>
</dbReference>
<dbReference type="AlphaFoldDB" id="A0A240CH52"/>
<dbReference type="InterPro" id="IPR042098">
    <property type="entry name" value="TauD-like_sf"/>
</dbReference>
<evidence type="ECO:0000256" key="3">
    <source>
        <dbReference type="ARBA" id="ARBA00023194"/>
    </source>
</evidence>
<sequence length="340" mass="38918">MIIRKKSIDTVDISGWADNVKEYANLFNPYQSFEDFTDLAEECLQRVNPYKYPGLIDFRKGKNINGALLIKGALLDENLPPTIDSIDELIGSKNTYYSEFYLMMLSRFLGEPFSYRQERNGTIIHNMRPKRGSESEISSESSEILLDLHNENIYHPVYPDYLLFCGLRKDPGGKAKTIVVSVDDFYKNILPDDIPILRSKRFRTSVDFNFGNTLAKRGSGVLIQVLFGPSDSSFIAYDDEYIAGIDVESQAALDRLRTLLHNTLYGFELEQGEILILDNLRTIHGRTAFKACYDGTDRWMQRVLVTRDIRKASIQLGNSSRVTEWVYSPNQVLDFVDRKA</sequence>
<comment type="cofactor">
    <cofactor evidence="1">
        <name>Fe(2+)</name>
        <dbReference type="ChEBI" id="CHEBI:29033"/>
    </cofactor>
</comment>
<dbReference type="Pfam" id="PF02668">
    <property type="entry name" value="TauD"/>
    <property type="match status" value="1"/>
</dbReference>
<dbReference type="EMBL" id="LT906479">
    <property type="protein sequence ID" value="SNW06626.1"/>
    <property type="molecule type" value="Genomic_DNA"/>
</dbReference>
<accession>A0A240CH52</accession>
<evidence type="ECO:0000256" key="2">
    <source>
        <dbReference type="ARBA" id="ARBA00023002"/>
    </source>
</evidence>
<dbReference type="OrthoDB" id="480112at2"/>
<feature type="domain" description="TauD/TfdA-like" evidence="4">
    <location>
        <begin position="110"/>
        <end position="303"/>
    </location>
</feature>
<dbReference type="PANTHER" id="PTHR10696:SF56">
    <property type="entry name" value="TAUD_TFDA-LIKE DOMAIN-CONTAINING PROTEIN"/>
    <property type="match status" value="1"/>
</dbReference>
<keyword evidence="2 5" id="KW-0560">Oxidoreductase</keyword>
<dbReference type="GO" id="GO:0033758">
    <property type="term" value="F:clavaminate synthase activity"/>
    <property type="evidence" value="ECO:0007669"/>
    <property type="project" value="UniProtKB-EC"/>
</dbReference>
<dbReference type="GeneID" id="75029976"/>
<proteinExistence type="predicted"/>
<evidence type="ECO:0000256" key="1">
    <source>
        <dbReference type="ARBA" id="ARBA00001954"/>
    </source>
</evidence>